<gene>
    <name evidence="1" type="ORF">LK12_04865</name>
</gene>
<reference evidence="1 2" key="1">
    <citation type="submission" date="2014-10" db="EMBL/GenBank/DDBJ databases">
        <title>Genome sequence of Novosphingobium malaysiense MUSC 273(T).</title>
        <authorList>
            <person name="Lee L.-H."/>
        </authorList>
    </citation>
    <scope>NUCLEOTIDE SEQUENCE [LARGE SCALE GENOMIC DNA]</scope>
    <source>
        <strain evidence="1 2">MUSC 273</strain>
    </source>
</reference>
<accession>A0A0B1ZQY9</accession>
<dbReference type="AlphaFoldDB" id="A0A0B1ZQY9"/>
<dbReference type="RefSeq" id="WP_039279845.1">
    <property type="nucleotide sequence ID" value="NZ_JTDI01000001.1"/>
</dbReference>
<sequence length="204" mass="22244">MSKTVPSNDIDAVNHRLLAAAEPFENLTESAFSASQAELAKLVKSVHSSAQPVTSDLPAIAAQNLKNRLQEIDKAQNADNRSEIALAAVEGYRTLVSNVRGKIAVPPQVSLLDYAGFRIQADLKAKSTRWADISYALTFAKDRWGEISNQVQDRKIVSDMQAALSHMKNAAAAKDKKELMQASTRELDLVDELETYFAKAANAS</sequence>
<dbReference type="OrthoDB" id="7596123at2"/>
<comment type="caution">
    <text evidence="1">The sequence shown here is derived from an EMBL/GenBank/DDBJ whole genome shotgun (WGS) entry which is preliminary data.</text>
</comment>
<evidence type="ECO:0000313" key="1">
    <source>
        <dbReference type="EMBL" id="KHK93575.1"/>
    </source>
</evidence>
<keyword evidence="2" id="KW-1185">Reference proteome</keyword>
<dbReference type="STRING" id="1348853.LK12_04865"/>
<organism evidence="1 2">
    <name type="scientific">Novosphingobium malaysiense</name>
    <dbReference type="NCBI Taxonomy" id="1348853"/>
    <lineage>
        <taxon>Bacteria</taxon>
        <taxon>Pseudomonadati</taxon>
        <taxon>Pseudomonadota</taxon>
        <taxon>Alphaproteobacteria</taxon>
        <taxon>Sphingomonadales</taxon>
        <taxon>Sphingomonadaceae</taxon>
        <taxon>Novosphingobium</taxon>
    </lineage>
</organism>
<dbReference type="EMBL" id="JTDI01000001">
    <property type="protein sequence ID" value="KHK93575.1"/>
    <property type="molecule type" value="Genomic_DNA"/>
</dbReference>
<name>A0A0B1ZQY9_9SPHN</name>
<dbReference type="Proteomes" id="UP000031057">
    <property type="component" value="Unassembled WGS sequence"/>
</dbReference>
<protein>
    <submittedName>
        <fullName evidence="1">Uncharacterized protein</fullName>
    </submittedName>
</protein>
<evidence type="ECO:0000313" key="2">
    <source>
        <dbReference type="Proteomes" id="UP000031057"/>
    </source>
</evidence>
<proteinExistence type="predicted"/>